<sequence>MFQLWKLVLFCGLLAGTAASQSYADKNAVNKLKSALEEGLVTDDTMFESIVKESKVDFTSLEESKCSETAAAIVDKEFSKDFQVAYPCFWLRIRCIKIESITIKVLPNGFKVTIAITIKVTVTLPPWGTIIDLTLNLVLQRTVTIETGVVIIEGCTHIPARIILPSLKSFSSSPFGSLKEINNTAVTFVKEVETFVVQSMVCPRIYTIISSLDVSFIKEVIGELQKTQAEVKTEERR</sequence>
<dbReference type="Ensembl" id="ENSOART00020075134.1">
    <property type="protein sequence ID" value="ENSOARP00020057357.1"/>
    <property type="gene ID" value="ENSOARG00020036501.1"/>
</dbReference>
<reference evidence="1" key="1">
    <citation type="submission" date="2020-11" db="EMBL/GenBank/DDBJ databases">
        <authorList>
            <person name="Davenport K.M."/>
            <person name="Bickhart D.M."/>
            <person name="Smith T.P.L."/>
            <person name="Murdoch B.M."/>
            <person name="Rosen B.D."/>
        </authorList>
    </citation>
    <scope>NUCLEOTIDE SEQUENCE [LARGE SCALE GENOMIC DNA]</scope>
    <source>
        <strain evidence="1">OAR_USU_Benz2616</strain>
    </source>
</reference>
<proteinExistence type="predicted"/>
<name>A0AC11E9M7_SHEEP</name>
<reference evidence="1" key="2">
    <citation type="submission" date="2025-08" db="UniProtKB">
        <authorList>
            <consortium name="Ensembl"/>
        </authorList>
    </citation>
    <scope>IDENTIFICATION</scope>
</reference>
<reference evidence="1" key="3">
    <citation type="submission" date="2025-09" db="UniProtKB">
        <authorList>
            <consortium name="Ensembl"/>
        </authorList>
    </citation>
    <scope>IDENTIFICATION</scope>
</reference>
<gene>
    <name evidence="1" type="primary">LOC101116248</name>
</gene>
<organism evidence="1">
    <name type="scientific">Ovis aries</name>
    <name type="common">Sheep</name>
    <dbReference type="NCBI Taxonomy" id="9940"/>
    <lineage>
        <taxon>Eukaryota</taxon>
        <taxon>Metazoa</taxon>
        <taxon>Chordata</taxon>
        <taxon>Craniata</taxon>
        <taxon>Vertebrata</taxon>
        <taxon>Euteleostomi</taxon>
        <taxon>Mammalia</taxon>
        <taxon>Eutheria</taxon>
        <taxon>Laurasiatheria</taxon>
        <taxon>Artiodactyla</taxon>
        <taxon>Ruminantia</taxon>
        <taxon>Pecora</taxon>
        <taxon>Bovidae</taxon>
        <taxon>Caprinae</taxon>
        <taxon>Ovis</taxon>
    </lineage>
</organism>
<protein>
    <submittedName>
        <fullName evidence="1">Uncharacterized protein</fullName>
    </submittedName>
</protein>
<accession>A0AC11E9M7</accession>
<evidence type="ECO:0000313" key="1">
    <source>
        <dbReference type="Ensembl" id="ENSOARP00020057357.1"/>
    </source>
</evidence>